<evidence type="ECO:0000313" key="2">
    <source>
        <dbReference type="Proteomes" id="UP000270296"/>
    </source>
</evidence>
<gene>
    <name evidence="1" type="ORF">SBAD_LOCUS10270</name>
</gene>
<evidence type="ECO:0000313" key="1">
    <source>
        <dbReference type="EMBL" id="VDP30390.1"/>
    </source>
</evidence>
<dbReference type="Proteomes" id="UP000270296">
    <property type="component" value="Unassembled WGS sequence"/>
</dbReference>
<dbReference type="WBParaSite" id="SBAD_0001063401-mRNA-1">
    <property type="protein sequence ID" value="SBAD_0001063401-mRNA-1"/>
    <property type="gene ID" value="SBAD_0001063401"/>
</dbReference>
<dbReference type="AlphaFoldDB" id="A0A183J322"/>
<reference evidence="3" key="1">
    <citation type="submission" date="2016-06" db="UniProtKB">
        <authorList>
            <consortium name="WormBaseParasite"/>
        </authorList>
    </citation>
    <scope>IDENTIFICATION</scope>
</reference>
<sequence>MVASDSTLSDCIQRCLKTTDFPYCHHFRTRNKPAFSTQKQATRSHSFSFRKVTEAIYTSKLTVEELTGSFLHIPEASKCSHVSALLDDPMMGEWATWSTCSSDTQLQHRYKSCGNSDIRKCAAESKSCRSTYIRNNF</sequence>
<dbReference type="EMBL" id="UZAM01013845">
    <property type="protein sequence ID" value="VDP30390.1"/>
    <property type="molecule type" value="Genomic_DNA"/>
</dbReference>
<evidence type="ECO:0000313" key="3">
    <source>
        <dbReference type="WBParaSite" id="SBAD_0001063401-mRNA-1"/>
    </source>
</evidence>
<protein>
    <submittedName>
        <fullName evidence="3">Apple domain-containing protein</fullName>
    </submittedName>
</protein>
<keyword evidence="2" id="KW-1185">Reference proteome</keyword>
<proteinExistence type="predicted"/>
<organism evidence="3">
    <name type="scientific">Soboliphyme baturini</name>
    <dbReference type="NCBI Taxonomy" id="241478"/>
    <lineage>
        <taxon>Eukaryota</taxon>
        <taxon>Metazoa</taxon>
        <taxon>Ecdysozoa</taxon>
        <taxon>Nematoda</taxon>
        <taxon>Enoplea</taxon>
        <taxon>Dorylaimia</taxon>
        <taxon>Dioctophymatida</taxon>
        <taxon>Dioctophymatoidea</taxon>
        <taxon>Soboliphymatidae</taxon>
        <taxon>Soboliphyme</taxon>
    </lineage>
</organism>
<name>A0A183J322_9BILA</name>
<accession>A0A183J322</accession>
<reference evidence="1 2" key="2">
    <citation type="submission" date="2018-11" db="EMBL/GenBank/DDBJ databases">
        <authorList>
            <consortium name="Pathogen Informatics"/>
        </authorList>
    </citation>
    <scope>NUCLEOTIDE SEQUENCE [LARGE SCALE GENOMIC DNA]</scope>
</reference>